<dbReference type="EMBL" id="QYUJ01000014">
    <property type="protein sequence ID" value="RJF72808.1"/>
    <property type="molecule type" value="Genomic_DNA"/>
</dbReference>
<evidence type="ECO:0000313" key="2">
    <source>
        <dbReference type="Proteomes" id="UP000286287"/>
    </source>
</evidence>
<name>A0A418V9K8_9DEIO</name>
<organism evidence="1 2">
    <name type="scientific">Deinococcus cavernae</name>
    <dbReference type="NCBI Taxonomy" id="2320857"/>
    <lineage>
        <taxon>Bacteria</taxon>
        <taxon>Thermotogati</taxon>
        <taxon>Deinococcota</taxon>
        <taxon>Deinococci</taxon>
        <taxon>Deinococcales</taxon>
        <taxon>Deinococcaceae</taxon>
        <taxon>Deinococcus</taxon>
    </lineage>
</organism>
<dbReference type="AlphaFoldDB" id="A0A418V9K8"/>
<sequence>MLTCEGAAPILFTTKSEFLDVVEFLAQITLFRSVAFPYLTSAWEYIKNKQEVTMNLDENTKWIIEKTIVVGVAVLGLLGSGHLLSGKEERRIRPTGLPSPASNGLS</sequence>
<accession>A0A418V9K8</accession>
<gene>
    <name evidence="1" type="ORF">D3875_15920</name>
</gene>
<protein>
    <submittedName>
        <fullName evidence="1">Uncharacterized protein</fullName>
    </submittedName>
</protein>
<proteinExistence type="predicted"/>
<keyword evidence="2" id="KW-1185">Reference proteome</keyword>
<evidence type="ECO:0000313" key="1">
    <source>
        <dbReference type="EMBL" id="RJF72808.1"/>
    </source>
</evidence>
<comment type="caution">
    <text evidence="1">The sequence shown here is derived from an EMBL/GenBank/DDBJ whole genome shotgun (WGS) entry which is preliminary data.</text>
</comment>
<reference evidence="1 2" key="1">
    <citation type="submission" date="2018-09" db="EMBL/GenBank/DDBJ databases">
        <authorList>
            <person name="Zhu H."/>
        </authorList>
    </citation>
    <scope>NUCLEOTIDE SEQUENCE [LARGE SCALE GENOMIC DNA]</scope>
    <source>
        <strain evidence="1 2">K2S05-167</strain>
    </source>
</reference>
<dbReference type="Proteomes" id="UP000286287">
    <property type="component" value="Unassembled WGS sequence"/>
</dbReference>